<dbReference type="SUPFAM" id="SSF53300">
    <property type="entry name" value="vWA-like"/>
    <property type="match status" value="1"/>
</dbReference>
<name>A0A6A7YAA3_9HYPH</name>
<evidence type="ECO:0000313" key="2">
    <source>
        <dbReference type="EMBL" id="MQT14948.1"/>
    </source>
</evidence>
<dbReference type="Gene3D" id="3.40.50.410">
    <property type="entry name" value="von Willebrand factor, type A domain"/>
    <property type="match status" value="1"/>
</dbReference>
<reference evidence="2 3" key="1">
    <citation type="submission" date="2019-09" db="EMBL/GenBank/DDBJ databases">
        <title>Segnochrobactrum spirostomi gen. nov., sp. nov., isolated from the ciliate Spirostomum cf. yagiui and description of a novel family, Segnochrobactraceae fam. nov. within the order Rhizobiales of the class Alphaproteobacteria.</title>
        <authorList>
            <person name="Akter S."/>
            <person name="Shazib S.U.A."/>
            <person name="Shin M.K."/>
        </authorList>
    </citation>
    <scope>NUCLEOTIDE SEQUENCE [LARGE SCALE GENOMIC DNA]</scope>
    <source>
        <strain evidence="2 3">Sp-1</strain>
    </source>
</reference>
<feature type="domain" description="VWFA" evidence="1">
    <location>
        <begin position="91"/>
        <end position="262"/>
    </location>
</feature>
<organism evidence="2 3">
    <name type="scientific">Segnochrobactrum spirostomi</name>
    <dbReference type="NCBI Taxonomy" id="2608987"/>
    <lineage>
        <taxon>Bacteria</taxon>
        <taxon>Pseudomonadati</taxon>
        <taxon>Pseudomonadota</taxon>
        <taxon>Alphaproteobacteria</taxon>
        <taxon>Hyphomicrobiales</taxon>
        <taxon>Segnochrobactraceae</taxon>
        <taxon>Segnochrobactrum</taxon>
    </lineage>
</organism>
<dbReference type="EMBL" id="VWNA01000002">
    <property type="protein sequence ID" value="MQT14948.1"/>
    <property type="molecule type" value="Genomic_DNA"/>
</dbReference>
<dbReference type="InterPro" id="IPR002035">
    <property type="entry name" value="VWF_A"/>
</dbReference>
<dbReference type="RefSeq" id="WP_312861755.1">
    <property type="nucleotide sequence ID" value="NZ_VWNA01000002.1"/>
</dbReference>
<dbReference type="CDD" id="cd00198">
    <property type="entry name" value="vWFA"/>
    <property type="match status" value="1"/>
</dbReference>
<keyword evidence="3" id="KW-1185">Reference proteome</keyword>
<proteinExistence type="predicted"/>
<evidence type="ECO:0000313" key="3">
    <source>
        <dbReference type="Proteomes" id="UP000332515"/>
    </source>
</evidence>
<evidence type="ECO:0000259" key="1">
    <source>
        <dbReference type="SMART" id="SM00327"/>
    </source>
</evidence>
<dbReference type="SMART" id="SM00327">
    <property type="entry name" value="VWA"/>
    <property type="match status" value="1"/>
</dbReference>
<dbReference type="InterPro" id="IPR036465">
    <property type="entry name" value="vWFA_dom_sf"/>
</dbReference>
<dbReference type="AlphaFoldDB" id="A0A6A7YAA3"/>
<dbReference type="Proteomes" id="UP000332515">
    <property type="component" value="Unassembled WGS sequence"/>
</dbReference>
<accession>A0A6A7YAA3</accession>
<gene>
    <name evidence="2" type="ORF">F0357_20285</name>
</gene>
<protein>
    <submittedName>
        <fullName evidence="2">VWA domain-containing protein</fullName>
    </submittedName>
</protein>
<comment type="caution">
    <text evidence="2">The sequence shown here is derived from an EMBL/GenBank/DDBJ whole genome shotgun (WGS) entry which is preliminary data.</text>
</comment>
<dbReference type="Pfam" id="PF13519">
    <property type="entry name" value="VWA_2"/>
    <property type="match status" value="1"/>
</dbReference>
<sequence>MSTFVLLRPWWLVVLPLLALLALRQLRAGADLGGWERVMSPAMAAAMRNLGHLRGARDTRRFGALAAAALLGLGLAGPAVPRADAPLLAGSGAILIALDLSPSVARGTALADAQAAAASVLAASGGRPVGLVLFSGEAYDVAAPTADPASLESLIAVLGPETMPSGGSRPATALALAQRMLAGSRDADVVLISDGGGIDDAARAEAARLSGASIRLDALVLDRAAGGATDPAALRALAAVSAPARAPEPVLRALKHGGRLDRDPALTSLQYRDFGPVLAALAAVPLVALFRRRA</sequence>